<name>A0A1G2PAN7_9BACT</name>
<dbReference type="Proteomes" id="UP000176881">
    <property type="component" value="Unassembled WGS sequence"/>
</dbReference>
<dbReference type="AlphaFoldDB" id="A0A1G2PAN7"/>
<evidence type="ECO:0000313" key="3">
    <source>
        <dbReference type="Proteomes" id="UP000176881"/>
    </source>
</evidence>
<dbReference type="SUPFAM" id="SSF46689">
    <property type="entry name" value="Homeodomain-like"/>
    <property type="match status" value="1"/>
</dbReference>
<evidence type="ECO:0000313" key="2">
    <source>
        <dbReference type="EMBL" id="OHA44779.1"/>
    </source>
</evidence>
<protein>
    <recommendedName>
        <fullName evidence="1">Winged helix-turn helix domain-containing protein</fullName>
    </recommendedName>
</protein>
<feature type="domain" description="Winged helix-turn helix" evidence="1">
    <location>
        <begin position="91"/>
        <end position="148"/>
    </location>
</feature>
<sequence>MSIHPNRALSIEELEKRRYAAGRLFDIKKTAYFVARKFGVAIPTARDWKRRWEEGTLAAQPQGRTAKLTPKQETSLAKAILDGPEKQGYATQLWTLERITSLIRDAHKIAYRPRSVWHLMGRLGFSCQRPERRSKERDEAAILRWRKTEWPRLRKKGLSSV</sequence>
<dbReference type="InterPro" id="IPR025959">
    <property type="entry name" value="Winged_HTH_dom"/>
</dbReference>
<dbReference type="InterPro" id="IPR009057">
    <property type="entry name" value="Homeodomain-like_sf"/>
</dbReference>
<reference evidence="2 3" key="1">
    <citation type="journal article" date="2016" name="Nat. Commun.">
        <title>Thousands of microbial genomes shed light on interconnected biogeochemical processes in an aquifer system.</title>
        <authorList>
            <person name="Anantharaman K."/>
            <person name="Brown C.T."/>
            <person name="Hug L.A."/>
            <person name="Sharon I."/>
            <person name="Castelle C.J."/>
            <person name="Probst A.J."/>
            <person name="Thomas B.C."/>
            <person name="Singh A."/>
            <person name="Wilkins M.J."/>
            <person name="Karaoz U."/>
            <person name="Brodie E.L."/>
            <person name="Williams K.H."/>
            <person name="Hubbard S.S."/>
            <person name="Banfield J.F."/>
        </authorList>
    </citation>
    <scope>NUCLEOTIDE SEQUENCE [LARGE SCALE GENOMIC DNA]</scope>
</reference>
<dbReference type="Pfam" id="PF13592">
    <property type="entry name" value="HTH_33"/>
    <property type="match status" value="1"/>
</dbReference>
<accession>A0A1G2PAN7</accession>
<gene>
    <name evidence="2" type="ORF">A3G59_00255</name>
</gene>
<dbReference type="STRING" id="1802335.A3G59_00255"/>
<organism evidence="2 3">
    <name type="scientific">Candidatus Taylorbacteria bacterium RIFCSPLOWO2_12_FULL_47_20</name>
    <dbReference type="NCBI Taxonomy" id="1802335"/>
    <lineage>
        <taxon>Bacteria</taxon>
        <taxon>Candidatus Tayloriibacteriota</taxon>
    </lineage>
</organism>
<proteinExistence type="predicted"/>
<dbReference type="EMBL" id="MHSN01000018">
    <property type="protein sequence ID" value="OHA44779.1"/>
    <property type="molecule type" value="Genomic_DNA"/>
</dbReference>
<evidence type="ECO:0000259" key="1">
    <source>
        <dbReference type="Pfam" id="PF13592"/>
    </source>
</evidence>
<comment type="caution">
    <text evidence="2">The sequence shown here is derived from an EMBL/GenBank/DDBJ whole genome shotgun (WGS) entry which is preliminary data.</text>
</comment>